<feature type="domain" description="Histidine kinase/HSP90-like ATPase" evidence="2">
    <location>
        <begin position="13"/>
        <end position="124"/>
    </location>
</feature>
<dbReference type="STRING" id="1943.AQJ64_41275"/>
<evidence type="ECO:0000256" key="1">
    <source>
        <dbReference type="ARBA" id="ARBA00022527"/>
    </source>
</evidence>
<dbReference type="RefSeq" id="WP_055633470.1">
    <property type="nucleotide sequence ID" value="NZ_KQ948787.1"/>
</dbReference>
<keyword evidence="1" id="KW-0418">Kinase</keyword>
<keyword evidence="1" id="KW-0808">Transferase</keyword>
<evidence type="ECO:0000259" key="2">
    <source>
        <dbReference type="Pfam" id="PF13581"/>
    </source>
</evidence>
<organism evidence="3 4">
    <name type="scientific">Streptomyces griseoruber</name>
    <dbReference type="NCBI Taxonomy" id="1943"/>
    <lineage>
        <taxon>Bacteria</taxon>
        <taxon>Bacillati</taxon>
        <taxon>Actinomycetota</taxon>
        <taxon>Actinomycetes</taxon>
        <taxon>Kitasatosporales</taxon>
        <taxon>Streptomycetaceae</taxon>
        <taxon>Streptomyces</taxon>
    </lineage>
</organism>
<dbReference type="Proteomes" id="UP000052982">
    <property type="component" value="Unassembled WGS sequence"/>
</dbReference>
<reference evidence="3 4" key="1">
    <citation type="submission" date="2015-10" db="EMBL/GenBank/DDBJ databases">
        <title>Draft genome sequence of Streptomyces griseoruber DSM 40281, type strain for the species Streptomyces griseoruber.</title>
        <authorList>
            <person name="Ruckert C."/>
            <person name="Winkler A."/>
            <person name="Kalinowski J."/>
            <person name="Kampfer P."/>
            <person name="Glaeser S."/>
        </authorList>
    </citation>
    <scope>NUCLEOTIDE SEQUENCE [LARGE SCALE GENOMIC DNA]</scope>
    <source>
        <strain evidence="3 4">DSM 40281</strain>
    </source>
</reference>
<dbReference type="GO" id="GO:0004674">
    <property type="term" value="F:protein serine/threonine kinase activity"/>
    <property type="evidence" value="ECO:0007669"/>
    <property type="project" value="UniProtKB-KW"/>
</dbReference>
<dbReference type="Pfam" id="PF13581">
    <property type="entry name" value="HATPase_c_2"/>
    <property type="match status" value="1"/>
</dbReference>
<protein>
    <recommendedName>
        <fullName evidence="2">Histidine kinase/HSP90-like ATPase domain-containing protein</fullName>
    </recommendedName>
</protein>
<accession>A0A101SKH5</accession>
<comment type="caution">
    <text evidence="3">The sequence shown here is derived from an EMBL/GenBank/DDBJ whole genome shotgun (WGS) entry which is preliminary data.</text>
</comment>
<keyword evidence="4" id="KW-1185">Reference proteome</keyword>
<gene>
    <name evidence="3" type="ORF">AQJ64_41275</name>
</gene>
<dbReference type="EMBL" id="LMWW01000074">
    <property type="protein sequence ID" value="KUN75655.1"/>
    <property type="molecule type" value="Genomic_DNA"/>
</dbReference>
<dbReference type="InterPro" id="IPR036890">
    <property type="entry name" value="HATPase_C_sf"/>
</dbReference>
<dbReference type="InterPro" id="IPR003594">
    <property type="entry name" value="HATPase_dom"/>
</dbReference>
<dbReference type="PANTHER" id="PTHR35526">
    <property type="entry name" value="ANTI-SIGMA-F FACTOR RSBW-RELATED"/>
    <property type="match status" value="1"/>
</dbReference>
<evidence type="ECO:0000313" key="3">
    <source>
        <dbReference type="EMBL" id="KUN75655.1"/>
    </source>
</evidence>
<name>A0A101SKH5_9ACTN</name>
<proteinExistence type="predicted"/>
<dbReference type="Gene3D" id="3.30.565.10">
    <property type="entry name" value="Histidine kinase-like ATPase, C-terminal domain"/>
    <property type="match status" value="1"/>
</dbReference>
<keyword evidence="1" id="KW-0723">Serine/threonine-protein kinase</keyword>
<dbReference type="AlphaFoldDB" id="A0A101SKH5"/>
<sequence length="133" mass="14484">MPKDWARMFPGHAWQVAEARHFVASLLEGEASDLVNDAVLVVGELAANAVRHTRSGWYRGWFLVVIGFTDDFIRIQVVDQGSDDEPMVRSVNSPADQGGRGLMMVSACAKGWGVKDRPAGGRCVWADLARVSG</sequence>
<dbReference type="PANTHER" id="PTHR35526:SF3">
    <property type="entry name" value="ANTI-SIGMA-F FACTOR RSBW"/>
    <property type="match status" value="1"/>
</dbReference>
<dbReference type="SUPFAM" id="SSF55874">
    <property type="entry name" value="ATPase domain of HSP90 chaperone/DNA topoisomerase II/histidine kinase"/>
    <property type="match status" value="1"/>
</dbReference>
<dbReference type="OrthoDB" id="4284922at2"/>
<dbReference type="InterPro" id="IPR050267">
    <property type="entry name" value="Anti-sigma-factor_SerPK"/>
</dbReference>
<dbReference type="CDD" id="cd16936">
    <property type="entry name" value="HATPase_RsbW-like"/>
    <property type="match status" value="1"/>
</dbReference>
<evidence type="ECO:0000313" key="4">
    <source>
        <dbReference type="Proteomes" id="UP000052982"/>
    </source>
</evidence>